<gene>
    <name evidence="3" type="ORF">V5O48_011397</name>
</gene>
<evidence type="ECO:0000256" key="2">
    <source>
        <dbReference type="SAM" id="Phobius"/>
    </source>
</evidence>
<feature type="region of interest" description="Disordered" evidence="1">
    <location>
        <begin position="297"/>
        <end position="343"/>
    </location>
</feature>
<dbReference type="Proteomes" id="UP001465976">
    <property type="component" value="Unassembled WGS sequence"/>
</dbReference>
<evidence type="ECO:0000256" key="1">
    <source>
        <dbReference type="SAM" id="MobiDB-lite"/>
    </source>
</evidence>
<name>A0ABR3F644_9AGAR</name>
<feature type="transmembrane region" description="Helical" evidence="2">
    <location>
        <begin position="178"/>
        <end position="202"/>
    </location>
</feature>
<evidence type="ECO:0000313" key="3">
    <source>
        <dbReference type="EMBL" id="KAL0570560.1"/>
    </source>
</evidence>
<evidence type="ECO:0000313" key="4">
    <source>
        <dbReference type="Proteomes" id="UP001465976"/>
    </source>
</evidence>
<keyword evidence="4" id="KW-1185">Reference proteome</keyword>
<protein>
    <submittedName>
        <fullName evidence="3">Uncharacterized protein</fullName>
    </submittedName>
</protein>
<keyword evidence="2" id="KW-0472">Membrane</keyword>
<reference evidence="3 4" key="1">
    <citation type="submission" date="2024-02" db="EMBL/GenBank/DDBJ databases">
        <title>A draft genome for the cacao thread blight pathogen Marasmius crinis-equi.</title>
        <authorList>
            <person name="Cohen S.P."/>
            <person name="Baruah I.K."/>
            <person name="Amoako-Attah I."/>
            <person name="Bukari Y."/>
            <person name="Meinhardt L.W."/>
            <person name="Bailey B.A."/>
        </authorList>
    </citation>
    <scope>NUCLEOTIDE SEQUENCE [LARGE SCALE GENOMIC DNA]</scope>
    <source>
        <strain evidence="3 4">GH-76</strain>
    </source>
</reference>
<keyword evidence="2" id="KW-1133">Transmembrane helix</keyword>
<dbReference type="EMBL" id="JBAHYK010000911">
    <property type="protein sequence ID" value="KAL0570560.1"/>
    <property type="molecule type" value="Genomic_DNA"/>
</dbReference>
<organism evidence="3 4">
    <name type="scientific">Marasmius crinis-equi</name>
    <dbReference type="NCBI Taxonomy" id="585013"/>
    <lineage>
        <taxon>Eukaryota</taxon>
        <taxon>Fungi</taxon>
        <taxon>Dikarya</taxon>
        <taxon>Basidiomycota</taxon>
        <taxon>Agaricomycotina</taxon>
        <taxon>Agaricomycetes</taxon>
        <taxon>Agaricomycetidae</taxon>
        <taxon>Agaricales</taxon>
        <taxon>Marasmiineae</taxon>
        <taxon>Marasmiaceae</taxon>
        <taxon>Marasmius</taxon>
    </lineage>
</organism>
<sequence>MIINTSAKVSIWELQIAASRFRPYLSPVPASWDVSLGKVGGRLVCGDFESLIASSEISIVIVALFIISCNGFNVTIPLNPTAGQPAVLQWNATSPELDPPDSGPGGVAVLVIAGDFQCPKSDFVNSFGSAFFQTVDTKAVVMKPVNSESETPEGNLTIEFKQSGRNNNQDDTKPKNDIATIVAGAAGGVAVLGVALAIFFYVRWKSARVGQKGSDTEQHFLEETEHTITPYPVLGSIPTAENQNWLKLLYRRRRKCQTAAVQRSLSLNCDTPDTNTSPRDGEYPAIGLVEDLRNERSGEGRVRNRVRRHEDSGWRPPAEVAPPPTISGSGSMIDVPPTYKEAS</sequence>
<comment type="caution">
    <text evidence="3">The sequence shown here is derived from an EMBL/GenBank/DDBJ whole genome shotgun (WGS) entry which is preliminary data.</text>
</comment>
<accession>A0ABR3F644</accession>
<feature type="compositionally biased region" description="Basic and acidic residues" evidence="1">
    <location>
        <begin position="297"/>
        <end position="313"/>
    </location>
</feature>
<proteinExistence type="predicted"/>
<keyword evidence="2" id="KW-0812">Transmembrane</keyword>